<dbReference type="PANTHER" id="PTHR43742:SF6">
    <property type="entry name" value="OXIDOREDUCTASE YYAE-RELATED"/>
    <property type="match status" value="1"/>
</dbReference>
<dbReference type="SUPFAM" id="SSF50692">
    <property type="entry name" value="ADC-like"/>
    <property type="match status" value="1"/>
</dbReference>
<dbReference type="PROSITE" id="PS00551">
    <property type="entry name" value="MOLYBDOPTERIN_PROK_1"/>
    <property type="match status" value="1"/>
</dbReference>
<dbReference type="InterPro" id="IPR009010">
    <property type="entry name" value="Asp_de-COase-like_dom_sf"/>
</dbReference>
<dbReference type="SUPFAM" id="SSF53706">
    <property type="entry name" value="Formate dehydrogenase/DMSO reductase, domains 1-3"/>
    <property type="match status" value="1"/>
</dbReference>
<evidence type="ECO:0000256" key="3">
    <source>
        <dbReference type="ARBA" id="ARBA00022485"/>
    </source>
</evidence>
<keyword evidence="3" id="KW-0004">4Fe-4S</keyword>
<keyword evidence="5" id="KW-0732">Signal</keyword>
<evidence type="ECO:0000256" key="8">
    <source>
        <dbReference type="ARBA" id="ARBA00023014"/>
    </source>
</evidence>
<accession>A0A953M1V7</accession>
<evidence type="ECO:0000256" key="4">
    <source>
        <dbReference type="ARBA" id="ARBA00022723"/>
    </source>
</evidence>
<dbReference type="GO" id="GO:0046872">
    <property type="term" value="F:metal ion binding"/>
    <property type="evidence" value="ECO:0007669"/>
    <property type="project" value="UniProtKB-KW"/>
</dbReference>
<dbReference type="Proteomes" id="UP000705867">
    <property type="component" value="Unassembled WGS sequence"/>
</dbReference>
<dbReference type="GO" id="GO:0016491">
    <property type="term" value="F:oxidoreductase activity"/>
    <property type="evidence" value="ECO:0007669"/>
    <property type="project" value="UniProtKB-KW"/>
</dbReference>
<dbReference type="InterPro" id="IPR006656">
    <property type="entry name" value="Mopterin_OxRdtase"/>
</dbReference>
<dbReference type="GO" id="GO:0043546">
    <property type="term" value="F:molybdopterin cofactor binding"/>
    <property type="evidence" value="ECO:0007669"/>
    <property type="project" value="InterPro"/>
</dbReference>
<dbReference type="InterPro" id="IPR006963">
    <property type="entry name" value="Mopterin_OxRdtase_4Fe-4S_dom"/>
</dbReference>
<dbReference type="SMART" id="SM00926">
    <property type="entry name" value="Molybdop_Fe4S4"/>
    <property type="match status" value="1"/>
</dbReference>
<organism evidence="11 12">
    <name type="scientific">Candidatus Nitrobium versatile</name>
    <dbReference type="NCBI Taxonomy" id="2884831"/>
    <lineage>
        <taxon>Bacteria</taxon>
        <taxon>Pseudomonadati</taxon>
        <taxon>Nitrospirota</taxon>
        <taxon>Nitrospiria</taxon>
        <taxon>Nitrospirales</taxon>
        <taxon>Nitrospiraceae</taxon>
        <taxon>Candidatus Nitrobium</taxon>
    </lineage>
</organism>
<feature type="coiled-coil region" evidence="9">
    <location>
        <begin position="297"/>
        <end position="324"/>
    </location>
</feature>
<dbReference type="InterPro" id="IPR050612">
    <property type="entry name" value="Prok_Mopterin_Oxidored"/>
</dbReference>
<keyword evidence="6" id="KW-0560">Oxidoreductase</keyword>
<reference evidence="11" key="1">
    <citation type="journal article" date="2021" name="bioRxiv">
        <title>Unraveling nitrogen, sulfur and carbon metabolic pathways and microbial community transcriptional responses to substrate deprivation and toxicity stresses in a bioreactor mimicking anoxic brackish coastal sediment conditions.</title>
        <authorList>
            <person name="Martins P.D."/>
            <person name="Echeveste M.J."/>
            <person name="Arshad A."/>
            <person name="Kurth J."/>
            <person name="Ouboter H."/>
            <person name="Jetten M.S.M."/>
            <person name="Welte C.U."/>
        </authorList>
    </citation>
    <scope>NUCLEOTIDE SEQUENCE</scope>
    <source>
        <strain evidence="11">MAG_39</strain>
    </source>
</reference>
<dbReference type="Pfam" id="PF01568">
    <property type="entry name" value="Molydop_binding"/>
    <property type="match status" value="1"/>
</dbReference>
<comment type="cofactor">
    <cofactor evidence="1">
        <name>[4Fe-4S] cluster</name>
        <dbReference type="ChEBI" id="CHEBI:49883"/>
    </cofactor>
</comment>
<dbReference type="Pfam" id="PF00384">
    <property type="entry name" value="Molybdopterin"/>
    <property type="match status" value="1"/>
</dbReference>
<dbReference type="InterPro" id="IPR006657">
    <property type="entry name" value="MoPterin_dinucl-bd_dom"/>
</dbReference>
<keyword evidence="7" id="KW-0408">Iron</keyword>
<dbReference type="InterPro" id="IPR027467">
    <property type="entry name" value="MopterinOxRdtase_cofactor_BS"/>
</dbReference>
<dbReference type="InterPro" id="IPR006311">
    <property type="entry name" value="TAT_signal"/>
</dbReference>
<reference evidence="11" key="2">
    <citation type="submission" date="2021-08" db="EMBL/GenBank/DDBJ databases">
        <authorList>
            <person name="Dalcin Martins P."/>
        </authorList>
    </citation>
    <scope>NUCLEOTIDE SEQUENCE</scope>
    <source>
        <strain evidence="11">MAG_39</strain>
    </source>
</reference>
<dbReference type="GO" id="GO:0051539">
    <property type="term" value="F:4 iron, 4 sulfur cluster binding"/>
    <property type="evidence" value="ECO:0007669"/>
    <property type="project" value="UniProtKB-KW"/>
</dbReference>
<name>A0A953M1V7_9BACT</name>
<evidence type="ECO:0000256" key="7">
    <source>
        <dbReference type="ARBA" id="ARBA00023004"/>
    </source>
</evidence>
<keyword evidence="4" id="KW-0479">Metal-binding</keyword>
<evidence type="ECO:0000256" key="9">
    <source>
        <dbReference type="SAM" id="Coils"/>
    </source>
</evidence>
<gene>
    <name evidence="11" type="ORF">K8I29_10560</name>
</gene>
<dbReference type="PROSITE" id="PS51669">
    <property type="entry name" value="4FE4S_MOW_BIS_MGD"/>
    <property type="match status" value="1"/>
</dbReference>
<dbReference type="EMBL" id="JAIOIV010000082">
    <property type="protein sequence ID" value="MBZ0156632.1"/>
    <property type="molecule type" value="Genomic_DNA"/>
</dbReference>
<sequence length="902" mass="103036">MGVSRRDFLKICAVGTAAAAGSRYFQVAQSAVREDGTVEYVRSTCSPNCTGACGFNAMVYKGRIVTLTQAADYPEKEYNPRGCLRGQSTLNLMYGPDRLKQPLIRVGKRGEGKFKAVSWDEALDYVADKLTEIMKKHGPESVASMIQVPGTGYVNKGALMRLSSLYEWSVLHAYTMNGDLPAFWPMTFGVQTEELETLEWANSRYTAIFGSNALVTRVPDAKFISIGRENGAKFIMVDPNYTPTAAKADEWIQINPSTDAAMALGIVNVILEEKLYDEEFIKSDTDMPFLVRLDTQKKLMASEVKELRGRAEEYKKRIPEYRDLFVVYNKSTKALFIPNPESLKRDFDPALEGEFEVNLVSGERVKVKTVFQLLKESVSKEYTPEKVARIIAPEESKVKSYAETIKRLAREMATTKPLHIIYGASNYQWFHGDLKGRALALIVVLTGNLGKSGAGISTYAGQYRVRWPLGAWWNFKEKKNKWVTYLLWLNDEYRNGPEFKKYNKETPYPKNGVKAFVYGWGNPFDQHNMSNRMREKAANGELELIVACDFQMSTSCLWSDVVLPGVAWYEKYDLTATVSHPYVQLQQPAVEPLFQCMPEIWYYKEIAHRIAKRWGNAEILSQIEEFYPDPKHFRKEEEARKNGSWTLKLAREIAQDASLEAAELMLRTGGEQVEGITVEMLKKGPVRLKIPTPGNRQLMFWEQVELKQPYPPVSYPAPLPKTARFVKSGRIEFYKDEDVFIDLGETLPMHKDPFVDSEHKTAGIKDKYRFALVTRNALYRVHSTHSNNMTMLELQNFKPKVWINPKALEEKRLKEGDLVEVFNNRGKVYGYAVADPGLHRDILVFEEGWWSRYTRNTSYNTLTYPWIKSSHYIYFVPGVWEPTTAWNETAVDVKKAEGVKNA</sequence>
<evidence type="ECO:0000313" key="11">
    <source>
        <dbReference type="EMBL" id="MBZ0156632.1"/>
    </source>
</evidence>
<dbReference type="Gene3D" id="2.40.40.20">
    <property type="match status" value="1"/>
</dbReference>
<keyword evidence="8" id="KW-0411">Iron-sulfur</keyword>
<dbReference type="AlphaFoldDB" id="A0A953M1V7"/>
<dbReference type="Gene3D" id="3.40.228.10">
    <property type="entry name" value="Dimethylsulfoxide Reductase, domain 2"/>
    <property type="match status" value="1"/>
</dbReference>
<protein>
    <submittedName>
        <fullName evidence="11">Molybdopterin-dependent oxidoreductase</fullName>
    </submittedName>
</protein>
<dbReference type="InterPro" id="IPR019546">
    <property type="entry name" value="TAT_signal_bac_arc"/>
</dbReference>
<evidence type="ECO:0000256" key="5">
    <source>
        <dbReference type="ARBA" id="ARBA00022729"/>
    </source>
</evidence>
<keyword evidence="9" id="KW-0175">Coiled coil</keyword>
<evidence type="ECO:0000256" key="2">
    <source>
        <dbReference type="ARBA" id="ARBA00010312"/>
    </source>
</evidence>
<evidence type="ECO:0000259" key="10">
    <source>
        <dbReference type="PROSITE" id="PS51669"/>
    </source>
</evidence>
<evidence type="ECO:0000256" key="1">
    <source>
        <dbReference type="ARBA" id="ARBA00001966"/>
    </source>
</evidence>
<dbReference type="NCBIfam" id="TIGR01409">
    <property type="entry name" value="TAT_signal_seq"/>
    <property type="match status" value="1"/>
</dbReference>
<proteinExistence type="inferred from homology"/>
<dbReference type="PROSITE" id="PS51318">
    <property type="entry name" value="TAT"/>
    <property type="match status" value="1"/>
</dbReference>
<dbReference type="PANTHER" id="PTHR43742">
    <property type="entry name" value="TRIMETHYLAMINE-N-OXIDE REDUCTASE"/>
    <property type="match status" value="1"/>
</dbReference>
<comment type="caution">
    <text evidence="11">The sequence shown here is derived from an EMBL/GenBank/DDBJ whole genome shotgun (WGS) entry which is preliminary data.</text>
</comment>
<feature type="domain" description="4Fe-4S Mo/W bis-MGD-type" evidence="10">
    <location>
        <begin position="38"/>
        <end position="97"/>
    </location>
</feature>
<comment type="similarity">
    <text evidence="2">Belongs to the prokaryotic molybdopterin-containing oxidoreductase family.</text>
</comment>
<evidence type="ECO:0000313" key="12">
    <source>
        <dbReference type="Proteomes" id="UP000705867"/>
    </source>
</evidence>
<evidence type="ECO:0000256" key="6">
    <source>
        <dbReference type="ARBA" id="ARBA00023002"/>
    </source>
</evidence>
<dbReference type="Pfam" id="PF04879">
    <property type="entry name" value="Molybdop_Fe4S4"/>
    <property type="match status" value="1"/>
</dbReference>
<dbReference type="Gene3D" id="3.40.50.12440">
    <property type="match status" value="2"/>
</dbReference>
<dbReference type="Gene3D" id="3.40.50.740">
    <property type="match status" value="1"/>
</dbReference>